<accession>A0A6H5H4P4</accession>
<protein>
    <submittedName>
        <fullName evidence="1">Uncharacterized protein</fullName>
    </submittedName>
</protein>
<gene>
    <name evidence="1" type="ORF">NTEN_LOCUS16040</name>
</gene>
<evidence type="ECO:0000313" key="1">
    <source>
        <dbReference type="EMBL" id="CAB0011047.1"/>
    </source>
</evidence>
<evidence type="ECO:0000313" key="2">
    <source>
        <dbReference type="Proteomes" id="UP000479000"/>
    </source>
</evidence>
<reference evidence="1 2" key="1">
    <citation type="submission" date="2020-02" db="EMBL/GenBank/DDBJ databases">
        <authorList>
            <person name="Ferguson B K."/>
        </authorList>
    </citation>
    <scope>NUCLEOTIDE SEQUENCE [LARGE SCALE GENOMIC DNA]</scope>
</reference>
<keyword evidence="2" id="KW-1185">Reference proteome</keyword>
<name>A0A6H5H4P4_9HEMI</name>
<proteinExistence type="predicted"/>
<dbReference type="EMBL" id="CADCXU010023658">
    <property type="protein sequence ID" value="CAB0011047.1"/>
    <property type="molecule type" value="Genomic_DNA"/>
</dbReference>
<organism evidence="1 2">
    <name type="scientific">Nesidiocoris tenuis</name>
    <dbReference type="NCBI Taxonomy" id="355587"/>
    <lineage>
        <taxon>Eukaryota</taxon>
        <taxon>Metazoa</taxon>
        <taxon>Ecdysozoa</taxon>
        <taxon>Arthropoda</taxon>
        <taxon>Hexapoda</taxon>
        <taxon>Insecta</taxon>
        <taxon>Pterygota</taxon>
        <taxon>Neoptera</taxon>
        <taxon>Paraneoptera</taxon>
        <taxon>Hemiptera</taxon>
        <taxon>Heteroptera</taxon>
        <taxon>Panheteroptera</taxon>
        <taxon>Cimicomorpha</taxon>
        <taxon>Miridae</taxon>
        <taxon>Dicyphina</taxon>
        <taxon>Nesidiocoris</taxon>
    </lineage>
</organism>
<dbReference type="Proteomes" id="UP000479000">
    <property type="component" value="Unassembled WGS sequence"/>
</dbReference>
<sequence>MKLKNQSNPFTTIKLKISSLKITRGAHLKWPHRLLLCDGHFHKSRNHPLLPDLESVSAVTGTTNPFAPVIARDVSQV</sequence>
<dbReference type="AlphaFoldDB" id="A0A6H5H4P4"/>